<evidence type="ECO:0000256" key="2">
    <source>
        <dbReference type="ARBA" id="ARBA00022553"/>
    </source>
</evidence>
<dbReference type="GO" id="GO:0044550">
    <property type="term" value="P:secondary metabolite biosynthetic process"/>
    <property type="evidence" value="ECO:0007669"/>
    <property type="project" value="TreeGrafter"/>
</dbReference>
<keyword evidence="2" id="KW-0597">Phosphoprotein</keyword>
<keyword evidence="1" id="KW-0596">Phosphopantetheine</keyword>
<proteinExistence type="inferred from homology"/>
<dbReference type="GO" id="GO:0016874">
    <property type="term" value="F:ligase activity"/>
    <property type="evidence" value="ECO:0007669"/>
    <property type="project" value="UniProtKB-KW"/>
</dbReference>
<dbReference type="Gene3D" id="1.10.1200.10">
    <property type="entry name" value="ACP-like"/>
    <property type="match status" value="1"/>
</dbReference>
<dbReference type="InterPro" id="IPR042099">
    <property type="entry name" value="ANL_N_sf"/>
</dbReference>
<dbReference type="InterPro" id="IPR036736">
    <property type="entry name" value="ACP-like_sf"/>
</dbReference>
<keyword evidence="8" id="KW-1185">Reference proteome</keyword>
<dbReference type="SUPFAM" id="SSF47336">
    <property type="entry name" value="ACP-like"/>
    <property type="match status" value="1"/>
</dbReference>
<dbReference type="InterPro" id="IPR010071">
    <property type="entry name" value="AA_adenyl_dom"/>
</dbReference>
<dbReference type="Pfam" id="PF00550">
    <property type="entry name" value="PP-binding"/>
    <property type="match status" value="1"/>
</dbReference>
<dbReference type="PROSITE" id="PS50075">
    <property type="entry name" value="CARRIER"/>
    <property type="match status" value="1"/>
</dbReference>
<evidence type="ECO:0000256" key="3">
    <source>
        <dbReference type="ARBA" id="ARBA00022598"/>
    </source>
</evidence>
<reference evidence="7" key="1">
    <citation type="journal article" date="2020" name="Stud. Mycol.">
        <title>101 Dothideomycetes genomes: a test case for predicting lifestyles and emergence of pathogens.</title>
        <authorList>
            <person name="Haridas S."/>
            <person name="Albert R."/>
            <person name="Binder M."/>
            <person name="Bloem J."/>
            <person name="Labutti K."/>
            <person name="Salamov A."/>
            <person name="Andreopoulos B."/>
            <person name="Baker S."/>
            <person name="Barry K."/>
            <person name="Bills G."/>
            <person name="Bluhm B."/>
            <person name="Cannon C."/>
            <person name="Castanera R."/>
            <person name="Culley D."/>
            <person name="Daum C."/>
            <person name="Ezra D."/>
            <person name="Gonzalez J."/>
            <person name="Henrissat B."/>
            <person name="Kuo A."/>
            <person name="Liang C."/>
            <person name="Lipzen A."/>
            <person name="Lutzoni F."/>
            <person name="Magnuson J."/>
            <person name="Mondo S."/>
            <person name="Nolan M."/>
            <person name="Ohm R."/>
            <person name="Pangilinan J."/>
            <person name="Park H.-J."/>
            <person name="Ramirez L."/>
            <person name="Alfaro M."/>
            <person name="Sun H."/>
            <person name="Tritt A."/>
            <person name="Yoshinaga Y."/>
            <person name="Zwiers L.-H."/>
            <person name="Turgeon B."/>
            <person name="Goodwin S."/>
            <person name="Spatafora J."/>
            <person name="Crous P."/>
            <person name="Grigoriev I."/>
        </authorList>
    </citation>
    <scope>NUCLEOTIDE SEQUENCE</scope>
    <source>
        <strain evidence="7">CBS 122368</strain>
    </source>
</reference>
<dbReference type="PANTHER" id="PTHR45527">
    <property type="entry name" value="NONRIBOSOMAL PEPTIDE SYNTHETASE"/>
    <property type="match status" value="1"/>
</dbReference>
<dbReference type="NCBIfam" id="TIGR01733">
    <property type="entry name" value="AA-adenyl-dom"/>
    <property type="match status" value="1"/>
</dbReference>
<organism evidence="7 8">
    <name type="scientific">Trematosphaeria pertusa</name>
    <dbReference type="NCBI Taxonomy" id="390896"/>
    <lineage>
        <taxon>Eukaryota</taxon>
        <taxon>Fungi</taxon>
        <taxon>Dikarya</taxon>
        <taxon>Ascomycota</taxon>
        <taxon>Pezizomycotina</taxon>
        <taxon>Dothideomycetes</taxon>
        <taxon>Pleosporomycetidae</taxon>
        <taxon>Pleosporales</taxon>
        <taxon>Massarineae</taxon>
        <taxon>Trematosphaeriaceae</taxon>
        <taxon>Trematosphaeria</taxon>
    </lineage>
</organism>
<dbReference type="EMBL" id="ML987198">
    <property type="protein sequence ID" value="KAF2246847.1"/>
    <property type="molecule type" value="Genomic_DNA"/>
</dbReference>
<evidence type="ECO:0000256" key="1">
    <source>
        <dbReference type="ARBA" id="ARBA00022450"/>
    </source>
</evidence>
<dbReference type="Pfam" id="PF00668">
    <property type="entry name" value="Condensation"/>
    <property type="match status" value="2"/>
</dbReference>
<dbReference type="PANTHER" id="PTHR45527:SF11">
    <property type="entry name" value="NONRIBOSOMAL PEPTIDE SYNTHETASE 5"/>
    <property type="match status" value="1"/>
</dbReference>
<gene>
    <name evidence="7" type="ORF">BU26DRAFT_576904</name>
</gene>
<sequence>MASTSTPLLALREVAYALDVPINSIDLQKGLLDNGGTSLSLIRLHYALKAIGINLTLEYMVSVRSLTQLLERANQECALPRQDYSQDFKRRTLESTEPTPKRRSSATFDAPSRNAHEDALRYPMTEMQLALLQASLRTPGTNIICYHETHRPENLAALKKCWATVIRSVPLLSSTYELRGPEAYIVEAQRQLLDWYEEIEKQSLEGACFGSSFRVVTLKPEDGKSGKSRVIWRVHHALVDGYSHGLLLSKLQKAFVREPVGPSVPFVRFTSGLHALQRSSDSVGKAYWARHQTEHGNGTSQLLLPAPLANASSSQRPSSVFEIHIDKDVLLASCQEIGVTLPTLYYAAWALTLAKYIGSDDICFGTVLCGRALPIPGCASIIGPTINTLPVHIKLERSSTFANYVQEVFRQILELSSVQWTSLKHGFTRDFQTALNIRVEPQFSREHLIPLERPFSTIRSDVPLQVEILRGNLDLVRIHYHTDRFTQYQIEQIGQVFRNAAYMVRNMASSVESCLASLISDTQRCELGILGNWDFASTAAKSINDDLVSLFTNTALETPSGTAVQQGPAKITYSELHTRSSLVARRIRHIVKLEDVVCVHADRSLHWIIAIYAVLKAEAVYCPLADDLPASVRDMNFATSGASLFIVGATADKNKKPESCEMCIAIEELMQGPLQDPGEEDDVRKWSTTTTPERGAYLCFTSGSTGKPKGVLCQHKGLVAFQRNFDVRLRARPKWKIAQVMSPAFDGSIHEIFSALSYGGTLVLRENEREKQLSHLKEADAAILTPSVARALDIHSFPNLRTVYFVGEIVTQDLCDTWAARKPVFNMYGPTEATCGATIKQLLPSQPVSLGVPNPSSRIYILDSHQQLVPRGTIGEIYLAGVQVAVGYVGRPEETAARFFPDCVKPGPGERMYKTGDRAYWNEEGELTLVGRSDRQVKLRGFRIDLDDLEIQILRAGGAREVAITLSDGDLTAYVQPKNLDVARLKENMRSRIALYALPRWIVPVDVFPMTPAGKRDYKSLEQRVPSLRTEPLSPSALPLEEMVITALRETLTLPVDIPIDPSCDFFGLGASSVSFLFLSHRLSKSLNRKVPLQLIMQCQSPRDLASKLTGLDSSPEAEDESVLGETSILPIEKDWWQKYQLGGGSSAFNVSFACNLGRTVNVSKLVSACDTVLAHHRILSCNYSLGENSTPHRTYRTSPPKARLVDEIDLEDETHIQFDLKKDCLLRVVASRTVMLVVASHIICDLTTLNIILDDIAGVYLGRTLNMVRCEYSQLRRSKTPLSGQQAFWKGYLENTRSLSALTARVPKRTTWAGTSYIFPIANPVHQSMKAYTAAGKATMHQIALAAVALVLEVDEELCDIVIGAPYLNRTSEDELETIGLFLQPLPIRIRYPACMGNCDTPGSFIRSVQTASREALSHALPFDQLLSLLNIQPTYPDHPLFDVMVTFHEADQGPRFPIPDVTPLYTWTRGAKFKLMAEFSTMSDGELALRLEYSTECFVENEIRCMGERIVKALHGLATGKPLVEVQACVRQVV</sequence>
<dbReference type="PROSITE" id="PS00455">
    <property type="entry name" value="AMP_BINDING"/>
    <property type="match status" value="1"/>
</dbReference>
<dbReference type="Pfam" id="PF00501">
    <property type="entry name" value="AMP-binding"/>
    <property type="match status" value="1"/>
</dbReference>
<evidence type="ECO:0000313" key="7">
    <source>
        <dbReference type="EMBL" id="KAF2246847.1"/>
    </source>
</evidence>
<comment type="similarity">
    <text evidence="4">Belongs to the NRP synthetase family.</text>
</comment>
<dbReference type="RefSeq" id="XP_033681851.1">
    <property type="nucleotide sequence ID" value="XM_033834389.1"/>
</dbReference>
<dbReference type="InterPro" id="IPR009081">
    <property type="entry name" value="PP-bd_ACP"/>
</dbReference>
<dbReference type="GO" id="GO:0005737">
    <property type="term" value="C:cytoplasm"/>
    <property type="evidence" value="ECO:0007669"/>
    <property type="project" value="TreeGrafter"/>
</dbReference>
<dbReference type="OrthoDB" id="416786at2759"/>
<keyword evidence="3" id="KW-0436">Ligase</keyword>
<feature type="region of interest" description="Disordered" evidence="5">
    <location>
        <begin position="88"/>
        <end position="112"/>
    </location>
</feature>
<dbReference type="CDD" id="cd19537">
    <property type="entry name" value="C_NRPS-like"/>
    <property type="match status" value="1"/>
</dbReference>
<name>A0A6A6I9B6_9PLEO</name>
<dbReference type="SUPFAM" id="SSF52777">
    <property type="entry name" value="CoA-dependent acyltransferases"/>
    <property type="match status" value="4"/>
</dbReference>
<dbReference type="Proteomes" id="UP000800094">
    <property type="component" value="Unassembled WGS sequence"/>
</dbReference>
<dbReference type="InterPro" id="IPR023213">
    <property type="entry name" value="CAT-like_dom_sf"/>
</dbReference>
<evidence type="ECO:0000313" key="8">
    <source>
        <dbReference type="Proteomes" id="UP000800094"/>
    </source>
</evidence>
<dbReference type="Gene3D" id="3.40.50.12780">
    <property type="entry name" value="N-terminal domain of ligase-like"/>
    <property type="match status" value="1"/>
</dbReference>
<dbReference type="InterPro" id="IPR020845">
    <property type="entry name" value="AMP-binding_CS"/>
</dbReference>
<dbReference type="Gene3D" id="3.30.559.30">
    <property type="entry name" value="Nonribosomal peptide synthetase, condensation domain"/>
    <property type="match status" value="2"/>
</dbReference>
<dbReference type="GO" id="GO:0031177">
    <property type="term" value="F:phosphopantetheine binding"/>
    <property type="evidence" value="ECO:0007669"/>
    <property type="project" value="TreeGrafter"/>
</dbReference>
<dbReference type="Gene3D" id="3.30.559.10">
    <property type="entry name" value="Chloramphenicol acetyltransferase-like domain"/>
    <property type="match status" value="2"/>
</dbReference>
<feature type="domain" description="Carrier" evidence="6">
    <location>
        <begin position="1038"/>
        <end position="1113"/>
    </location>
</feature>
<accession>A0A6A6I9B6</accession>
<dbReference type="SUPFAM" id="SSF56801">
    <property type="entry name" value="Acetyl-CoA synthetase-like"/>
    <property type="match status" value="1"/>
</dbReference>
<dbReference type="InterPro" id="IPR045851">
    <property type="entry name" value="AMP-bd_C_sf"/>
</dbReference>
<evidence type="ECO:0000256" key="5">
    <source>
        <dbReference type="SAM" id="MobiDB-lite"/>
    </source>
</evidence>
<evidence type="ECO:0000259" key="6">
    <source>
        <dbReference type="PROSITE" id="PS50075"/>
    </source>
</evidence>
<protein>
    <submittedName>
        <fullName evidence="7">Acetyl-CoA synthetase-like protein</fullName>
    </submittedName>
</protein>
<dbReference type="InterPro" id="IPR001242">
    <property type="entry name" value="Condensation_dom"/>
</dbReference>
<dbReference type="InterPro" id="IPR000873">
    <property type="entry name" value="AMP-dep_synth/lig_dom"/>
</dbReference>
<dbReference type="GeneID" id="54587719"/>
<dbReference type="GO" id="GO:0043041">
    <property type="term" value="P:amino acid activation for nonribosomal peptide biosynthetic process"/>
    <property type="evidence" value="ECO:0007669"/>
    <property type="project" value="TreeGrafter"/>
</dbReference>
<dbReference type="Gene3D" id="3.30.300.30">
    <property type="match status" value="1"/>
</dbReference>
<evidence type="ECO:0000256" key="4">
    <source>
        <dbReference type="ARBA" id="ARBA00029454"/>
    </source>
</evidence>